<gene>
    <name evidence="1" type="ORF">EJB05_10983</name>
</gene>
<proteinExistence type="predicted"/>
<dbReference type="Proteomes" id="UP000324897">
    <property type="component" value="Chromosome 4"/>
</dbReference>
<reference evidence="1 2" key="1">
    <citation type="journal article" date="2019" name="Sci. Rep.">
        <title>A high-quality genome of Eragrostis curvula grass provides insights into Poaceae evolution and supports new strategies to enhance forage quality.</title>
        <authorList>
            <person name="Carballo J."/>
            <person name="Santos B.A.C.M."/>
            <person name="Zappacosta D."/>
            <person name="Garbus I."/>
            <person name="Selva J.P."/>
            <person name="Gallo C.A."/>
            <person name="Diaz A."/>
            <person name="Albertini E."/>
            <person name="Caccamo M."/>
            <person name="Echenique V."/>
        </authorList>
    </citation>
    <scope>NUCLEOTIDE SEQUENCE [LARGE SCALE GENOMIC DNA]</scope>
    <source>
        <strain evidence="2">cv. Victoria</strain>
        <tissue evidence="1">Leaf</tissue>
    </source>
</reference>
<protein>
    <submittedName>
        <fullName evidence="1">Uncharacterized protein</fullName>
    </submittedName>
</protein>
<accession>A0A5J9VQ33</accession>
<comment type="caution">
    <text evidence="1">The sequence shown here is derived from an EMBL/GenBank/DDBJ whole genome shotgun (WGS) entry which is preliminary data.</text>
</comment>
<dbReference type="Gramene" id="TVU37657">
    <property type="protein sequence ID" value="TVU37657"/>
    <property type="gene ID" value="EJB05_10983"/>
</dbReference>
<dbReference type="OrthoDB" id="10492386at2759"/>
<dbReference type="EMBL" id="RWGY01000007">
    <property type="protein sequence ID" value="TVU37657.1"/>
    <property type="molecule type" value="Genomic_DNA"/>
</dbReference>
<organism evidence="1 2">
    <name type="scientific">Eragrostis curvula</name>
    <name type="common">weeping love grass</name>
    <dbReference type="NCBI Taxonomy" id="38414"/>
    <lineage>
        <taxon>Eukaryota</taxon>
        <taxon>Viridiplantae</taxon>
        <taxon>Streptophyta</taxon>
        <taxon>Embryophyta</taxon>
        <taxon>Tracheophyta</taxon>
        <taxon>Spermatophyta</taxon>
        <taxon>Magnoliopsida</taxon>
        <taxon>Liliopsida</taxon>
        <taxon>Poales</taxon>
        <taxon>Poaceae</taxon>
        <taxon>PACMAD clade</taxon>
        <taxon>Chloridoideae</taxon>
        <taxon>Eragrostideae</taxon>
        <taxon>Eragrostidinae</taxon>
        <taxon>Eragrostis</taxon>
    </lineage>
</organism>
<keyword evidence="2" id="KW-1185">Reference proteome</keyword>
<sequence>MEEMQSEAIYVVDGSLPMETVEEQLRELATNCIQECNGKPLTNLA</sequence>
<dbReference type="AlphaFoldDB" id="A0A5J9VQ33"/>
<feature type="non-terminal residue" evidence="1">
    <location>
        <position position="45"/>
    </location>
</feature>
<evidence type="ECO:0000313" key="1">
    <source>
        <dbReference type="EMBL" id="TVU37657.1"/>
    </source>
</evidence>
<feature type="non-terminal residue" evidence="1">
    <location>
        <position position="1"/>
    </location>
</feature>
<evidence type="ECO:0000313" key="2">
    <source>
        <dbReference type="Proteomes" id="UP000324897"/>
    </source>
</evidence>
<name>A0A5J9VQ33_9POAL</name>